<dbReference type="PANTHER" id="PTHR33449">
    <property type="entry name" value="NUCLEOID-ASSOCIATED PROTEIN YBAB"/>
    <property type="match status" value="1"/>
</dbReference>
<dbReference type="STRING" id="595434.RISK_004244"/>
<evidence type="ECO:0008006" key="4">
    <source>
        <dbReference type="Google" id="ProtNLM"/>
    </source>
</evidence>
<dbReference type="Gene3D" id="3.30.1310.10">
    <property type="entry name" value="Nucleoid-associated protein YbaB-like domain"/>
    <property type="match status" value="1"/>
</dbReference>
<keyword evidence="1" id="KW-0238">DNA-binding</keyword>
<dbReference type="Pfam" id="PF02575">
    <property type="entry name" value="YbaB_DNA_bd"/>
    <property type="match status" value="1"/>
</dbReference>
<dbReference type="PANTHER" id="PTHR33449:SF1">
    <property type="entry name" value="NUCLEOID-ASSOCIATED PROTEIN YBAB"/>
    <property type="match status" value="1"/>
</dbReference>
<dbReference type="SUPFAM" id="SSF82607">
    <property type="entry name" value="YbaB-like"/>
    <property type="match status" value="1"/>
</dbReference>
<dbReference type="GO" id="GO:0003677">
    <property type="term" value="F:DNA binding"/>
    <property type="evidence" value="ECO:0007669"/>
    <property type="project" value="UniProtKB-KW"/>
</dbReference>
<organism evidence="2 3">
    <name type="scientific">Rhodopirellula islandica</name>
    <dbReference type="NCBI Taxonomy" id="595434"/>
    <lineage>
        <taxon>Bacteria</taxon>
        <taxon>Pseudomonadati</taxon>
        <taxon>Planctomycetota</taxon>
        <taxon>Planctomycetia</taxon>
        <taxon>Pirellulales</taxon>
        <taxon>Pirellulaceae</taxon>
        <taxon>Rhodopirellula</taxon>
    </lineage>
</organism>
<dbReference type="EMBL" id="LECT01000031">
    <property type="protein sequence ID" value="KLU03837.1"/>
    <property type="molecule type" value="Genomic_DNA"/>
</dbReference>
<accession>A0A0J1BAZ1</accession>
<evidence type="ECO:0000256" key="1">
    <source>
        <dbReference type="ARBA" id="ARBA00023125"/>
    </source>
</evidence>
<dbReference type="Proteomes" id="UP000036367">
    <property type="component" value="Unassembled WGS sequence"/>
</dbReference>
<proteinExistence type="predicted"/>
<sequence>MFKGLGNLGNIASMVGKLQEIPQKMQELNDQMRSERVSASSSCNHVEVVMNGIGEVQSVEIAPEILGVGGSEVVAPEDLQHAIRDATNAAGAAAKQLYASAISQLASDMDLNMPGVDGLLTSLTGGNG</sequence>
<dbReference type="PIRSF" id="PIRSF004555">
    <property type="entry name" value="UCP004555"/>
    <property type="match status" value="1"/>
</dbReference>
<dbReference type="InterPro" id="IPR036894">
    <property type="entry name" value="YbaB-like_sf"/>
</dbReference>
<dbReference type="RefSeq" id="WP_047815523.1">
    <property type="nucleotide sequence ID" value="NZ_LECT01000031.1"/>
</dbReference>
<dbReference type="PATRIC" id="fig|595434.4.peg.4025"/>
<dbReference type="AlphaFoldDB" id="A0A0J1BAZ1"/>
<evidence type="ECO:0000313" key="3">
    <source>
        <dbReference type="Proteomes" id="UP000036367"/>
    </source>
</evidence>
<dbReference type="OrthoDB" id="288497at2"/>
<name>A0A0J1BAZ1_RHOIS</name>
<evidence type="ECO:0000313" key="2">
    <source>
        <dbReference type="EMBL" id="KLU03837.1"/>
    </source>
</evidence>
<dbReference type="GO" id="GO:0005829">
    <property type="term" value="C:cytosol"/>
    <property type="evidence" value="ECO:0007669"/>
    <property type="project" value="TreeGrafter"/>
</dbReference>
<dbReference type="InterPro" id="IPR004401">
    <property type="entry name" value="YbaB/EbfC"/>
</dbReference>
<protein>
    <recommendedName>
        <fullName evidence="4">Nucleoid-associated protein</fullName>
    </recommendedName>
</protein>
<keyword evidence="3" id="KW-1185">Reference proteome</keyword>
<gene>
    <name evidence="2" type="ORF">RISK_004244</name>
</gene>
<comment type="caution">
    <text evidence="2">The sequence shown here is derived from an EMBL/GenBank/DDBJ whole genome shotgun (WGS) entry which is preliminary data.</text>
</comment>
<reference evidence="2" key="1">
    <citation type="submission" date="2015-05" db="EMBL/GenBank/DDBJ databases">
        <title>Permanent draft genome of Rhodopirellula islandicus K833.</title>
        <authorList>
            <person name="Kizina J."/>
            <person name="Richter M."/>
            <person name="Glockner F.O."/>
            <person name="Harder J."/>
        </authorList>
    </citation>
    <scope>NUCLEOTIDE SEQUENCE [LARGE SCALE GENOMIC DNA]</scope>
    <source>
        <strain evidence="2">K833</strain>
    </source>
</reference>